<proteinExistence type="predicted"/>
<dbReference type="AlphaFoldDB" id="A0A0M3I7E7"/>
<sequence length="127" mass="14705">VVHKAAPSCKQEICAWRNRCWKKITSIIRYVIVLTEAISDHWHTESVVVWSSAQSGLVADGSPVGVIAGYSRHGIDQLPRTMDRQLGAPAQVRFRQTAENERQHNRPRWNLEMPEKYYVNFNKWAFK</sequence>
<protein>
    <submittedName>
        <fullName evidence="2">Monooxygenase</fullName>
    </submittedName>
</protein>
<organism evidence="1 2">
    <name type="scientific">Ascaris lumbricoides</name>
    <name type="common">Giant roundworm</name>
    <dbReference type="NCBI Taxonomy" id="6252"/>
    <lineage>
        <taxon>Eukaryota</taxon>
        <taxon>Metazoa</taxon>
        <taxon>Ecdysozoa</taxon>
        <taxon>Nematoda</taxon>
        <taxon>Chromadorea</taxon>
        <taxon>Rhabditida</taxon>
        <taxon>Spirurina</taxon>
        <taxon>Ascaridomorpha</taxon>
        <taxon>Ascaridoidea</taxon>
        <taxon>Ascarididae</taxon>
        <taxon>Ascaris</taxon>
    </lineage>
</organism>
<evidence type="ECO:0000313" key="1">
    <source>
        <dbReference type="Proteomes" id="UP000036681"/>
    </source>
</evidence>
<dbReference type="Proteomes" id="UP000036681">
    <property type="component" value="Unplaced"/>
</dbReference>
<keyword evidence="1" id="KW-1185">Reference proteome</keyword>
<reference evidence="2" key="1">
    <citation type="submission" date="2017-02" db="UniProtKB">
        <authorList>
            <consortium name="WormBaseParasite"/>
        </authorList>
    </citation>
    <scope>IDENTIFICATION</scope>
</reference>
<accession>A0A0M3I7E7</accession>
<name>A0A0M3I7E7_ASCLU</name>
<evidence type="ECO:0000313" key="2">
    <source>
        <dbReference type="WBParaSite" id="ALUE_0001310101-mRNA-1"/>
    </source>
</evidence>
<dbReference type="WBParaSite" id="ALUE_0001310101-mRNA-1">
    <property type="protein sequence ID" value="ALUE_0001310101-mRNA-1"/>
    <property type="gene ID" value="ALUE_0001310101"/>
</dbReference>